<dbReference type="RefSeq" id="WP_076364595.1">
    <property type="nucleotide sequence ID" value="NZ_FTOM01000002.1"/>
</dbReference>
<evidence type="ECO:0000256" key="13">
    <source>
        <dbReference type="PIRSR" id="PIRSR604385-2"/>
    </source>
</evidence>
<evidence type="ECO:0000256" key="15">
    <source>
        <dbReference type="SAM" id="Phobius"/>
    </source>
</evidence>
<dbReference type="STRING" id="407234.SAMN05421795_102666"/>
<dbReference type="SUPFAM" id="SSF55811">
    <property type="entry name" value="Nudix"/>
    <property type="match status" value="1"/>
</dbReference>
<organism evidence="17 18">
    <name type="scientific">Phaeovulum vinaykumarii</name>
    <dbReference type="NCBI Taxonomy" id="407234"/>
    <lineage>
        <taxon>Bacteria</taxon>
        <taxon>Pseudomonadati</taxon>
        <taxon>Pseudomonadota</taxon>
        <taxon>Alphaproteobacteria</taxon>
        <taxon>Rhodobacterales</taxon>
        <taxon>Paracoccaceae</taxon>
        <taxon>Phaeovulum</taxon>
    </lineage>
</organism>
<reference evidence="18" key="1">
    <citation type="submission" date="2017-01" db="EMBL/GenBank/DDBJ databases">
        <authorList>
            <person name="Varghese N."/>
            <person name="Submissions S."/>
        </authorList>
    </citation>
    <scope>NUCLEOTIDE SEQUENCE [LARGE SCALE GENOMIC DNA]</scope>
    <source>
        <strain evidence="18">DSM 18714</strain>
    </source>
</reference>
<feature type="binding site" evidence="13">
    <location>
        <position position="293"/>
    </location>
    <ligand>
        <name>Mg(2+)</name>
        <dbReference type="ChEBI" id="CHEBI:18420"/>
        <label>1</label>
    </ligand>
</feature>
<proteinExistence type="inferred from homology"/>
<dbReference type="InterPro" id="IPR004385">
    <property type="entry name" value="NDP_pyrophosphatase"/>
</dbReference>
<dbReference type="CDD" id="cd24155">
    <property type="entry name" value="NUDIX_ADPRase"/>
    <property type="match status" value="1"/>
</dbReference>
<evidence type="ECO:0000256" key="9">
    <source>
        <dbReference type="ARBA" id="ARBA00030162"/>
    </source>
</evidence>
<comment type="cofactor">
    <cofactor evidence="1 13">
        <name>Mg(2+)</name>
        <dbReference type="ChEBI" id="CHEBI:18420"/>
    </cofactor>
</comment>
<protein>
    <recommendedName>
        <fullName evidence="4">ADP-ribose pyrophosphatase</fullName>
        <ecNumber evidence="3">3.6.1.13</ecNumber>
    </recommendedName>
    <alternativeName>
        <fullName evidence="9">ADP-ribose diphosphatase</fullName>
    </alternativeName>
    <alternativeName>
        <fullName evidence="11">ADP-ribose phosphohydrolase</fullName>
    </alternativeName>
    <alternativeName>
        <fullName evidence="10">Adenosine diphosphoribose pyrophosphatase</fullName>
    </alternativeName>
</protein>
<evidence type="ECO:0000313" key="18">
    <source>
        <dbReference type="Proteomes" id="UP000186098"/>
    </source>
</evidence>
<gene>
    <name evidence="17" type="ORF">SAMN05421795_102666</name>
</gene>
<dbReference type="Gene3D" id="3.90.79.10">
    <property type="entry name" value="Nucleoside Triphosphate Pyrophosphohydrolase"/>
    <property type="match status" value="1"/>
</dbReference>
<comment type="function">
    <text evidence="8">Acts on ADP-mannose and ADP-glucose as well as ADP-ribose. Prevents glycogen biosynthesis. The reaction catalyzed by this enzyme is a limiting step of the gluconeogenic process.</text>
</comment>
<keyword evidence="6" id="KW-0378">Hydrolase</keyword>
<evidence type="ECO:0000256" key="7">
    <source>
        <dbReference type="ARBA" id="ARBA00022842"/>
    </source>
</evidence>
<dbReference type="Pfam" id="PF06094">
    <property type="entry name" value="GGACT"/>
    <property type="match status" value="1"/>
</dbReference>
<feature type="binding site" evidence="13">
    <location>
        <position position="273"/>
    </location>
    <ligand>
        <name>Mg(2+)</name>
        <dbReference type="ChEBI" id="CHEBI:18420"/>
        <label>1</label>
    </ligand>
</feature>
<dbReference type="InterPro" id="IPR015797">
    <property type="entry name" value="NUDIX_hydrolase-like_dom_sf"/>
</dbReference>
<dbReference type="GO" id="GO:0005829">
    <property type="term" value="C:cytosol"/>
    <property type="evidence" value="ECO:0007669"/>
    <property type="project" value="TreeGrafter"/>
</dbReference>
<feature type="binding site" evidence="13">
    <location>
        <position position="342"/>
    </location>
    <ligand>
        <name>Mg(2+)</name>
        <dbReference type="ChEBI" id="CHEBI:18420"/>
        <label>1</label>
    </ligand>
</feature>
<keyword evidence="15" id="KW-0472">Membrane</keyword>
<dbReference type="InterPro" id="IPR020084">
    <property type="entry name" value="NUDIX_hydrolase_CS"/>
</dbReference>
<dbReference type="Proteomes" id="UP000186098">
    <property type="component" value="Unassembled WGS sequence"/>
</dbReference>
<dbReference type="EC" id="3.6.1.13" evidence="3"/>
<dbReference type="InterPro" id="IPR036568">
    <property type="entry name" value="GGCT-like_sf"/>
</dbReference>
<evidence type="ECO:0000256" key="4">
    <source>
        <dbReference type="ARBA" id="ARBA00013297"/>
    </source>
</evidence>
<dbReference type="GO" id="GO:0019693">
    <property type="term" value="P:ribose phosphate metabolic process"/>
    <property type="evidence" value="ECO:0007669"/>
    <property type="project" value="TreeGrafter"/>
</dbReference>
<dbReference type="NCBIfam" id="TIGR00052">
    <property type="entry name" value="nudix-type nucleoside diphosphatase, YffH/AdpP family"/>
    <property type="match status" value="1"/>
</dbReference>
<dbReference type="Pfam" id="PF00293">
    <property type="entry name" value="NUDIX"/>
    <property type="match status" value="1"/>
</dbReference>
<dbReference type="PANTHER" id="PTHR11839:SF5">
    <property type="entry name" value="ADP-RIBOSE PYROPHOSPHATASE"/>
    <property type="match status" value="1"/>
</dbReference>
<evidence type="ECO:0000256" key="3">
    <source>
        <dbReference type="ARBA" id="ARBA00012453"/>
    </source>
</evidence>
<feature type="transmembrane region" description="Helical" evidence="15">
    <location>
        <begin position="354"/>
        <end position="376"/>
    </location>
</feature>
<feature type="short sequence motif" description="Nudix box" evidence="14">
    <location>
        <begin position="274"/>
        <end position="296"/>
    </location>
</feature>
<dbReference type="OrthoDB" id="5292471at2"/>
<accession>A0A1N7L7W0</accession>
<dbReference type="GO" id="GO:0019144">
    <property type="term" value="F:ADP-sugar diphosphatase activity"/>
    <property type="evidence" value="ECO:0007669"/>
    <property type="project" value="TreeGrafter"/>
</dbReference>
<dbReference type="PANTHER" id="PTHR11839">
    <property type="entry name" value="UDP/ADP-SUGAR PYROPHOSPHATASE"/>
    <property type="match status" value="1"/>
</dbReference>
<dbReference type="GO" id="GO:0047631">
    <property type="term" value="F:ADP-ribose diphosphatase activity"/>
    <property type="evidence" value="ECO:0007669"/>
    <property type="project" value="UniProtKB-EC"/>
</dbReference>
<feature type="binding site" evidence="13">
    <location>
        <position position="289"/>
    </location>
    <ligand>
        <name>Mg(2+)</name>
        <dbReference type="ChEBI" id="CHEBI:18420"/>
        <label>1</label>
    </ligand>
</feature>
<dbReference type="GO" id="GO:0046872">
    <property type="term" value="F:metal ion binding"/>
    <property type="evidence" value="ECO:0007669"/>
    <property type="project" value="UniProtKB-KW"/>
</dbReference>
<keyword evidence="15" id="KW-1133">Transmembrane helix</keyword>
<evidence type="ECO:0000259" key="16">
    <source>
        <dbReference type="PROSITE" id="PS51462"/>
    </source>
</evidence>
<evidence type="ECO:0000256" key="8">
    <source>
        <dbReference type="ARBA" id="ARBA00025164"/>
    </source>
</evidence>
<name>A0A1N7L7W0_9RHOB</name>
<evidence type="ECO:0000256" key="12">
    <source>
        <dbReference type="ARBA" id="ARBA00049546"/>
    </source>
</evidence>
<dbReference type="CDD" id="cd06661">
    <property type="entry name" value="GGCT_like"/>
    <property type="match status" value="1"/>
</dbReference>
<comment type="similarity">
    <text evidence="2">Belongs to the Nudix hydrolase family. NudF subfamily.</text>
</comment>
<keyword evidence="18" id="KW-1185">Reference proteome</keyword>
<dbReference type="Gene3D" id="3.10.490.10">
    <property type="entry name" value="Gamma-glutamyl cyclotransferase-like"/>
    <property type="match status" value="1"/>
</dbReference>
<evidence type="ECO:0000256" key="14">
    <source>
        <dbReference type="PIRSR" id="PIRSR604385-3"/>
    </source>
</evidence>
<comment type="catalytic activity">
    <reaction evidence="12">
        <text>ADP-D-ribose + H2O = D-ribose 5-phosphate + AMP + 2 H(+)</text>
        <dbReference type="Rhea" id="RHEA:10412"/>
        <dbReference type="ChEBI" id="CHEBI:15377"/>
        <dbReference type="ChEBI" id="CHEBI:15378"/>
        <dbReference type="ChEBI" id="CHEBI:57967"/>
        <dbReference type="ChEBI" id="CHEBI:78346"/>
        <dbReference type="ChEBI" id="CHEBI:456215"/>
        <dbReference type="EC" id="3.6.1.13"/>
    </reaction>
</comment>
<dbReference type="InterPro" id="IPR009288">
    <property type="entry name" value="AIG2-like_dom"/>
</dbReference>
<keyword evidence="5 13" id="KW-0479">Metal-binding</keyword>
<evidence type="ECO:0000256" key="11">
    <source>
        <dbReference type="ARBA" id="ARBA00033056"/>
    </source>
</evidence>
<dbReference type="GO" id="GO:0006753">
    <property type="term" value="P:nucleoside phosphate metabolic process"/>
    <property type="evidence" value="ECO:0007669"/>
    <property type="project" value="TreeGrafter"/>
</dbReference>
<evidence type="ECO:0000256" key="6">
    <source>
        <dbReference type="ARBA" id="ARBA00022801"/>
    </source>
</evidence>
<keyword evidence="15" id="KW-0812">Transmembrane</keyword>
<dbReference type="EMBL" id="FTOM01000002">
    <property type="protein sequence ID" value="SIS69924.1"/>
    <property type="molecule type" value="Genomic_DNA"/>
</dbReference>
<keyword evidence="7 13" id="KW-0460">Magnesium</keyword>
<dbReference type="InterPro" id="IPR013024">
    <property type="entry name" value="GGCT-like"/>
</dbReference>
<sequence length="393" mass="42322">MGGTAVALMGGAVFVHGTLRHAPLRAAVLGHARAVGQPAFLPGHRLVVEMVDGVEASWPRLVPDPTPGAGVEGLFIPPLTAEDFERLTYYEAGHRAETVRVDTPAGPQEARLWRAEGPPPPDVRPWDFARWQAEWGETVTIAAAEFMDGFGHVPAARRMGFYGAMLGRAASELRARAPRPARHVHRPAPDDVQIRAVTPAYARFFRLDEIDLCHRRFDGGTEGPLDRACFVSGDAVVVLPYDPVTDRVLVVEQIRLGPVARRDPAPWLLEPIAGRMEARESPETTARRETAEEAGLHLSRLIAAPNYYPTPGAMSEFVYSFVGIADLSTQAPGLGGLDHEAEDIRSHVLSFDELMAAVTSGEVATGTLLVLALWLARERAALRAAAGGAAGLA</sequence>
<evidence type="ECO:0000313" key="17">
    <source>
        <dbReference type="EMBL" id="SIS69924.1"/>
    </source>
</evidence>
<feature type="domain" description="Nudix hydrolase" evidence="16">
    <location>
        <begin position="231"/>
        <end position="371"/>
    </location>
</feature>
<dbReference type="AlphaFoldDB" id="A0A1N7L7W0"/>
<evidence type="ECO:0000256" key="10">
    <source>
        <dbReference type="ARBA" id="ARBA00030308"/>
    </source>
</evidence>
<evidence type="ECO:0000256" key="5">
    <source>
        <dbReference type="ARBA" id="ARBA00022723"/>
    </source>
</evidence>
<evidence type="ECO:0000256" key="2">
    <source>
        <dbReference type="ARBA" id="ARBA00007482"/>
    </source>
</evidence>
<evidence type="ECO:0000256" key="1">
    <source>
        <dbReference type="ARBA" id="ARBA00001946"/>
    </source>
</evidence>
<dbReference type="PROSITE" id="PS00893">
    <property type="entry name" value="NUDIX_BOX"/>
    <property type="match status" value="1"/>
</dbReference>
<dbReference type="PROSITE" id="PS51462">
    <property type="entry name" value="NUDIX"/>
    <property type="match status" value="1"/>
</dbReference>
<dbReference type="InterPro" id="IPR000086">
    <property type="entry name" value="NUDIX_hydrolase_dom"/>
</dbReference>
<dbReference type="SUPFAM" id="SSF110857">
    <property type="entry name" value="Gamma-glutamyl cyclotransferase-like"/>
    <property type="match status" value="1"/>
</dbReference>